<dbReference type="InterPro" id="IPR003594">
    <property type="entry name" value="HATPase_dom"/>
</dbReference>
<dbReference type="EMBL" id="LMWW01000044">
    <property type="protein sequence ID" value="KUN80204.1"/>
    <property type="molecule type" value="Genomic_DNA"/>
</dbReference>
<comment type="caution">
    <text evidence="3">The sequence shown here is derived from an EMBL/GenBank/DDBJ whole genome shotgun (WGS) entry which is preliminary data.</text>
</comment>
<accession>A0A124I2I3</accession>
<organism evidence="3 4">
    <name type="scientific">Streptomyces griseoruber</name>
    <dbReference type="NCBI Taxonomy" id="1943"/>
    <lineage>
        <taxon>Bacteria</taxon>
        <taxon>Bacillati</taxon>
        <taxon>Actinomycetota</taxon>
        <taxon>Actinomycetes</taxon>
        <taxon>Kitasatosporales</taxon>
        <taxon>Streptomycetaceae</taxon>
        <taxon>Streptomyces</taxon>
    </lineage>
</organism>
<evidence type="ECO:0000313" key="3">
    <source>
        <dbReference type="EMBL" id="KUN80204.1"/>
    </source>
</evidence>
<dbReference type="Pfam" id="PF13581">
    <property type="entry name" value="HATPase_c_2"/>
    <property type="match status" value="1"/>
</dbReference>
<protein>
    <recommendedName>
        <fullName evidence="2">Histidine kinase/HSP90-like ATPase domain-containing protein</fullName>
    </recommendedName>
</protein>
<keyword evidence="4" id="KW-1185">Reference proteome</keyword>
<sequence>MPTVTPPWTYSLQLPHDPRSPGIARATLRTILSARLLAELTPTAELLAAELLANAHLHTSGPYALRLRSAESGGVRVGVWDTDPHVPSGFVLAEGLSTVVPPDLGGENGRGLHLLRAYADTWGVTELGGSGGKVLWAECQ</sequence>
<proteinExistence type="predicted"/>
<feature type="domain" description="Histidine kinase/HSP90-like ATPase" evidence="2">
    <location>
        <begin position="16"/>
        <end position="136"/>
    </location>
</feature>
<evidence type="ECO:0000313" key="4">
    <source>
        <dbReference type="Proteomes" id="UP000052982"/>
    </source>
</evidence>
<name>A0A124I2I3_9ACTN</name>
<keyword evidence="1" id="KW-0418">Kinase</keyword>
<gene>
    <name evidence="3" type="ORF">AQJ64_25920</name>
</gene>
<keyword evidence="1" id="KW-0808">Transferase</keyword>
<dbReference type="CDD" id="cd16936">
    <property type="entry name" value="HATPase_RsbW-like"/>
    <property type="match status" value="1"/>
</dbReference>
<keyword evidence="1" id="KW-0723">Serine/threonine-protein kinase</keyword>
<dbReference type="GO" id="GO:0004674">
    <property type="term" value="F:protein serine/threonine kinase activity"/>
    <property type="evidence" value="ECO:0007669"/>
    <property type="project" value="UniProtKB-KW"/>
</dbReference>
<reference evidence="3 4" key="1">
    <citation type="submission" date="2015-10" db="EMBL/GenBank/DDBJ databases">
        <title>Draft genome sequence of Streptomyces griseoruber DSM 40281, type strain for the species Streptomyces griseoruber.</title>
        <authorList>
            <person name="Ruckert C."/>
            <person name="Winkler A."/>
            <person name="Kalinowski J."/>
            <person name="Kampfer P."/>
            <person name="Glaeser S."/>
        </authorList>
    </citation>
    <scope>NUCLEOTIDE SEQUENCE [LARGE SCALE GENOMIC DNA]</scope>
    <source>
        <strain evidence="3 4">DSM 40281</strain>
    </source>
</reference>
<dbReference type="PANTHER" id="PTHR35526:SF3">
    <property type="entry name" value="ANTI-SIGMA-F FACTOR RSBW"/>
    <property type="match status" value="1"/>
</dbReference>
<dbReference type="Proteomes" id="UP000052982">
    <property type="component" value="Unassembled WGS sequence"/>
</dbReference>
<dbReference type="AlphaFoldDB" id="A0A124I2I3"/>
<evidence type="ECO:0000256" key="1">
    <source>
        <dbReference type="ARBA" id="ARBA00022527"/>
    </source>
</evidence>
<dbReference type="OrthoDB" id="3214274at2"/>
<dbReference type="InterPro" id="IPR050267">
    <property type="entry name" value="Anti-sigma-factor_SerPK"/>
</dbReference>
<evidence type="ECO:0000259" key="2">
    <source>
        <dbReference type="Pfam" id="PF13581"/>
    </source>
</evidence>
<dbReference type="Gene3D" id="3.30.565.10">
    <property type="entry name" value="Histidine kinase-like ATPase, C-terminal domain"/>
    <property type="match status" value="1"/>
</dbReference>
<dbReference type="STRING" id="1943.AQJ64_25920"/>
<dbReference type="InterPro" id="IPR036890">
    <property type="entry name" value="HATPase_C_sf"/>
</dbReference>
<dbReference type="RefSeq" id="WP_055634092.1">
    <property type="nucleotide sequence ID" value="NZ_KQ948773.1"/>
</dbReference>
<dbReference type="PANTHER" id="PTHR35526">
    <property type="entry name" value="ANTI-SIGMA-F FACTOR RSBW-RELATED"/>
    <property type="match status" value="1"/>
</dbReference>